<evidence type="ECO:0008006" key="4">
    <source>
        <dbReference type="Google" id="ProtNLM"/>
    </source>
</evidence>
<evidence type="ECO:0000313" key="3">
    <source>
        <dbReference type="Proteomes" id="UP000183816"/>
    </source>
</evidence>
<feature type="transmembrane region" description="Helical" evidence="1">
    <location>
        <begin position="53"/>
        <end position="72"/>
    </location>
</feature>
<dbReference type="RefSeq" id="WP_074482073.1">
    <property type="nucleotide sequence ID" value="NZ_FNJK01000002.1"/>
</dbReference>
<keyword evidence="1" id="KW-0812">Transmembrane</keyword>
<keyword evidence="1" id="KW-1133">Transmembrane helix</keyword>
<gene>
    <name evidence="2" type="ORF">SAMN05216347_102311</name>
</gene>
<accession>A0A1H0MEF0</accession>
<name>A0A1H0MEF0_STREI</name>
<evidence type="ECO:0000313" key="2">
    <source>
        <dbReference type="EMBL" id="SDO78819.1"/>
    </source>
</evidence>
<proteinExistence type="predicted"/>
<dbReference type="Proteomes" id="UP000183816">
    <property type="component" value="Unassembled WGS sequence"/>
</dbReference>
<keyword evidence="1" id="KW-0472">Membrane</keyword>
<sequence>MGKSILSSFLGKNSLKKVERVQQLTKRVRYLYLLFISLFFISFIYSIESNTIFWIVLTSCLTPVVLISYAVFNNTLLKEIDSVLLIHLDLNTYLKILDSIDPEQEGRKSLFSKPSYYFRVALVYLLLGRINNAEKLLGKANDCLKGNKRIIINYYFLDSLIAIAKKDVHHFENAYNALLDFSKKYEAVKSVTRLVKAISNIERQNSDDYFDSLNSKNNLEKIVFDYYKAKNQLLTGNYEAAKENFQQIANENLELFYVREAKKYLEELDNE</sequence>
<dbReference type="EMBL" id="FNJK01000002">
    <property type="protein sequence ID" value="SDO78819.1"/>
    <property type="molecule type" value="Genomic_DNA"/>
</dbReference>
<evidence type="ECO:0000256" key="1">
    <source>
        <dbReference type="SAM" id="Phobius"/>
    </source>
</evidence>
<dbReference type="SUPFAM" id="SSF48452">
    <property type="entry name" value="TPR-like"/>
    <property type="match status" value="1"/>
</dbReference>
<reference evidence="2 3" key="1">
    <citation type="submission" date="2016-10" db="EMBL/GenBank/DDBJ databases">
        <authorList>
            <person name="de Groot N.N."/>
        </authorList>
    </citation>
    <scope>NUCLEOTIDE SEQUENCE [LARGE SCALE GENOMIC DNA]</scope>
    <source>
        <strain evidence="2 3">Sb04</strain>
    </source>
</reference>
<protein>
    <recommendedName>
        <fullName evidence="4">Tetratricopeptide repeat-containing protein</fullName>
    </recommendedName>
</protein>
<dbReference type="OrthoDB" id="2232955at2"/>
<dbReference type="AlphaFoldDB" id="A0A1H0MEF0"/>
<feature type="transmembrane region" description="Helical" evidence="1">
    <location>
        <begin position="30"/>
        <end position="47"/>
    </location>
</feature>
<dbReference type="InterPro" id="IPR011990">
    <property type="entry name" value="TPR-like_helical_dom_sf"/>
</dbReference>
<organism evidence="2 3">
    <name type="scientific">Streptococcus equinus</name>
    <name type="common">Streptococcus bovis</name>
    <dbReference type="NCBI Taxonomy" id="1335"/>
    <lineage>
        <taxon>Bacteria</taxon>
        <taxon>Bacillati</taxon>
        <taxon>Bacillota</taxon>
        <taxon>Bacilli</taxon>
        <taxon>Lactobacillales</taxon>
        <taxon>Streptococcaceae</taxon>
        <taxon>Streptococcus</taxon>
    </lineage>
</organism>